<dbReference type="AlphaFoldDB" id="A0A183U9L1"/>
<dbReference type="Proteomes" id="UP000050794">
    <property type="component" value="Unassembled WGS sequence"/>
</dbReference>
<evidence type="ECO:0000313" key="2">
    <source>
        <dbReference type="WBParaSite" id="TCNE_0000518101-mRNA-1"/>
    </source>
</evidence>
<name>A0A183U9L1_TOXCA</name>
<reference evidence="2" key="1">
    <citation type="submission" date="2016-06" db="UniProtKB">
        <authorList>
            <consortium name="WormBaseParasite"/>
        </authorList>
    </citation>
    <scope>IDENTIFICATION</scope>
</reference>
<protein>
    <submittedName>
        <fullName evidence="2">Uncharacterized protein</fullName>
    </submittedName>
</protein>
<proteinExistence type="predicted"/>
<keyword evidence="1" id="KW-1185">Reference proteome</keyword>
<evidence type="ECO:0000313" key="1">
    <source>
        <dbReference type="Proteomes" id="UP000050794"/>
    </source>
</evidence>
<sequence length="34" mass="3672">LLSSSVVNGSRATVWFAARISRSSTTFKCLNKAL</sequence>
<dbReference type="WBParaSite" id="TCNE_0000518101-mRNA-1">
    <property type="protein sequence ID" value="TCNE_0000518101-mRNA-1"/>
    <property type="gene ID" value="TCNE_0000518101"/>
</dbReference>
<accession>A0A183U9L1</accession>
<organism evidence="1 2">
    <name type="scientific">Toxocara canis</name>
    <name type="common">Canine roundworm</name>
    <dbReference type="NCBI Taxonomy" id="6265"/>
    <lineage>
        <taxon>Eukaryota</taxon>
        <taxon>Metazoa</taxon>
        <taxon>Ecdysozoa</taxon>
        <taxon>Nematoda</taxon>
        <taxon>Chromadorea</taxon>
        <taxon>Rhabditida</taxon>
        <taxon>Spirurina</taxon>
        <taxon>Ascaridomorpha</taxon>
        <taxon>Ascaridoidea</taxon>
        <taxon>Toxocaridae</taxon>
        <taxon>Toxocara</taxon>
    </lineage>
</organism>